<reference evidence="3" key="1">
    <citation type="submission" date="2015-07" db="EMBL/GenBank/DDBJ databases">
        <title>Annotation of Plasmodium falciparum RAJ116.</title>
        <authorList>
            <consortium name="The Broad Institute Genome Sequencing Platform"/>
            <person name="Volkman S.K."/>
            <person name="Neafsey D.E."/>
            <person name="Dash A.P."/>
            <person name="Chitnis C.E."/>
            <person name="Hartl D.L."/>
            <person name="Young S.K."/>
            <person name="Zeng Q."/>
            <person name="Koehrsen M."/>
            <person name="Alvarado L."/>
            <person name="Berlin A."/>
            <person name="Borenstein D."/>
            <person name="Chapman S.B."/>
            <person name="Chen Z."/>
            <person name="Engels R."/>
            <person name="Freedman E."/>
            <person name="Gellesch M."/>
            <person name="Goldberg J."/>
            <person name="Griggs A."/>
            <person name="Gujja S."/>
            <person name="Heilman E.R."/>
            <person name="Heiman D.I."/>
            <person name="Howarth C."/>
            <person name="Jen D."/>
            <person name="Larson L."/>
            <person name="Mehta T."/>
            <person name="Neiman D."/>
            <person name="Park D."/>
            <person name="Pearson M."/>
            <person name="Roberts A."/>
            <person name="Saif S."/>
            <person name="Shea T."/>
            <person name="Shenoy N."/>
            <person name="Sisk P."/>
            <person name="Stolte C."/>
            <person name="Sykes S."/>
            <person name="Walk T."/>
            <person name="White J."/>
            <person name="Yandava C."/>
            <person name="Haas B."/>
            <person name="Henn M.R."/>
            <person name="Nusbaum C."/>
            <person name="Birren B."/>
        </authorList>
    </citation>
    <scope>NUCLEOTIDE SEQUENCE [LARGE SCALE GENOMIC DNA]</scope>
    <source>
        <strain evidence="3">RAJ116</strain>
    </source>
</reference>
<protein>
    <submittedName>
        <fullName evidence="2">Uncharacterized protein</fullName>
    </submittedName>
</protein>
<dbReference type="Gene3D" id="1.10.8.1310">
    <property type="match status" value="1"/>
</dbReference>
<evidence type="ECO:0000313" key="3">
    <source>
        <dbReference type="Proteomes" id="UP000054566"/>
    </source>
</evidence>
<proteinExistence type="predicted"/>
<dbReference type="Proteomes" id="UP000054566">
    <property type="component" value="Unassembled WGS sequence"/>
</dbReference>
<dbReference type="GO" id="GO:0005789">
    <property type="term" value="C:endoplasmic reticulum membrane"/>
    <property type="evidence" value="ECO:0007669"/>
    <property type="project" value="TreeGrafter"/>
</dbReference>
<dbReference type="PANTHER" id="PTHR20913">
    <property type="entry name" value="TBC1 DOMAIN FAMILY MEMBER 20/GTPASE"/>
    <property type="match status" value="1"/>
</dbReference>
<dbReference type="GO" id="GO:0005096">
    <property type="term" value="F:GTPase activator activity"/>
    <property type="evidence" value="ECO:0007669"/>
    <property type="project" value="UniProtKB-KW"/>
</dbReference>
<dbReference type="AlphaFoldDB" id="A0A0L0D0I9"/>
<dbReference type="EMBL" id="GG664840">
    <property type="protein sequence ID" value="KNC38032.1"/>
    <property type="molecule type" value="Genomic_DNA"/>
</dbReference>
<accession>A0A0L0D0I9</accession>
<organism evidence="2 3">
    <name type="scientific">Plasmodium falciparum RAJ116</name>
    <dbReference type="NCBI Taxonomy" id="580058"/>
    <lineage>
        <taxon>Eukaryota</taxon>
        <taxon>Sar</taxon>
        <taxon>Alveolata</taxon>
        <taxon>Apicomplexa</taxon>
        <taxon>Aconoidasida</taxon>
        <taxon>Haemosporida</taxon>
        <taxon>Plasmodiidae</taxon>
        <taxon>Plasmodium</taxon>
        <taxon>Plasmodium (Laverania)</taxon>
    </lineage>
</organism>
<dbReference type="PANTHER" id="PTHR20913:SF7">
    <property type="entry name" value="RE60063P"/>
    <property type="match status" value="1"/>
</dbReference>
<dbReference type="GO" id="GO:0006888">
    <property type="term" value="P:endoplasmic reticulum to Golgi vesicle-mediated transport"/>
    <property type="evidence" value="ECO:0007669"/>
    <property type="project" value="TreeGrafter"/>
</dbReference>
<sequence length="192" mass="23615">MKDPLKKKEREKGYYSCLDFDNLYKKKKKKKLKYSINRDKNLSDTELYEKNKLVIRKKNNHTYISKHNILRKRKEDEKLCLLNNVTVYKDYFDKGEDKNDEKLRNLKKILRIYENVSTNEKKKLYELIKFFSFSEGGFQNNKLRQKVWLLLLGFNINISKEKNYNEHPISILCRNQKKKFKYWMFIIIFLFR</sequence>
<dbReference type="OrthoDB" id="206700at2759"/>
<gene>
    <name evidence="2" type="ORF">PFLG_03043</name>
</gene>
<evidence type="ECO:0000313" key="2">
    <source>
        <dbReference type="EMBL" id="KNC38032.1"/>
    </source>
</evidence>
<keyword evidence="1" id="KW-0343">GTPase activation</keyword>
<name>A0A0L0D0I9_PLAFA</name>
<dbReference type="InterPro" id="IPR045913">
    <property type="entry name" value="TBC20/Gyp8-like"/>
</dbReference>
<reference evidence="3" key="2">
    <citation type="submission" date="2015-07" db="EMBL/GenBank/DDBJ databases">
        <title>The genome sequence of Plasmodium falciparum RAJ116.</title>
        <authorList>
            <consortium name="The Broad Institute Genome Sequencing Platform"/>
            <person name="Volkman S.K."/>
            <person name="Neafsey D.E."/>
            <person name="Dash A.P."/>
            <person name="Chitnis C.E."/>
            <person name="Hartl D.L."/>
            <person name="Young S.K."/>
            <person name="Kodira C.D."/>
            <person name="Zeng Q."/>
            <person name="Koehrsen M."/>
            <person name="Godfrey P."/>
            <person name="Alvarado L."/>
            <person name="Berlin A."/>
            <person name="Borenstein D."/>
            <person name="Chen Z."/>
            <person name="Engels R."/>
            <person name="Freedman E."/>
            <person name="Gellesch M."/>
            <person name="Goldberg J."/>
            <person name="Griggs A."/>
            <person name="Gujja S."/>
            <person name="Heiman D."/>
            <person name="Hepburn T."/>
            <person name="Howarth C."/>
            <person name="Jen D."/>
            <person name="Larson L."/>
            <person name="Lewis B."/>
            <person name="Mehta T."/>
            <person name="Park D."/>
            <person name="Pearson M."/>
            <person name="Roberts A."/>
            <person name="Saif S."/>
            <person name="Shea T."/>
            <person name="Shenoy N."/>
            <person name="Sisk P."/>
            <person name="Stolte C."/>
            <person name="Sykes S."/>
            <person name="Walk T."/>
            <person name="White J."/>
            <person name="Yandava C."/>
            <person name="Wirth D.F."/>
            <person name="Nusbaum C."/>
            <person name="Birren B."/>
        </authorList>
    </citation>
    <scope>NUCLEOTIDE SEQUENCE [LARGE SCALE GENOMIC DNA]</scope>
    <source>
        <strain evidence="3">RAJ116</strain>
    </source>
</reference>
<evidence type="ECO:0000256" key="1">
    <source>
        <dbReference type="ARBA" id="ARBA00022468"/>
    </source>
</evidence>